<name>A0ABT7XDN8_9ACTN</name>
<organism evidence="1 2">
    <name type="scientific">Collinsella ihumii</name>
    <dbReference type="NCBI Taxonomy" id="1720204"/>
    <lineage>
        <taxon>Bacteria</taxon>
        <taxon>Bacillati</taxon>
        <taxon>Actinomycetota</taxon>
        <taxon>Coriobacteriia</taxon>
        <taxon>Coriobacteriales</taxon>
        <taxon>Coriobacteriaceae</taxon>
        <taxon>Collinsella</taxon>
    </lineage>
</organism>
<evidence type="ECO:0000313" key="1">
    <source>
        <dbReference type="EMBL" id="MDN0063522.1"/>
    </source>
</evidence>
<comment type="caution">
    <text evidence="1">The sequence shown here is derived from an EMBL/GenBank/DDBJ whole genome shotgun (WGS) entry which is preliminary data.</text>
</comment>
<dbReference type="Proteomes" id="UP001168435">
    <property type="component" value="Unassembled WGS sequence"/>
</dbReference>
<dbReference type="EMBL" id="JAUEIQ010000003">
    <property type="protein sequence ID" value="MDN0063522.1"/>
    <property type="molecule type" value="Genomic_DNA"/>
</dbReference>
<protein>
    <submittedName>
        <fullName evidence="1">Uncharacterized protein</fullName>
    </submittedName>
</protein>
<dbReference type="RefSeq" id="WP_289835589.1">
    <property type="nucleotide sequence ID" value="NZ_JAUEIQ010000003.1"/>
</dbReference>
<evidence type="ECO:0000313" key="2">
    <source>
        <dbReference type="Proteomes" id="UP001168435"/>
    </source>
</evidence>
<gene>
    <name evidence="1" type="ORF">QVN30_04290</name>
</gene>
<keyword evidence="2" id="KW-1185">Reference proteome</keyword>
<sequence length="67" mass="8129">MYGYELNFEDMDPTTLDNLQNSALRMLEDANKAERENPASHNHHYDEYMRAVMDIDREKKRRRLGRR</sequence>
<accession>A0ABT7XDN8</accession>
<proteinExistence type="predicted"/>
<reference evidence="1" key="1">
    <citation type="submission" date="2023-06" db="EMBL/GenBank/DDBJ databases">
        <authorList>
            <person name="Zeman M."/>
            <person name="Kubasova T."/>
            <person name="Jahodarova E."/>
            <person name="Nykrynova M."/>
            <person name="Rychlik I."/>
        </authorList>
    </citation>
    <scope>NUCLEOTIDE SEQUENCE</scope>
    <source>
        <strain evidence="1">176_SSukc20</strain>
    </source>
</reference>
<reference evidence="1" key="2">
    <citation type="submission" date="2024-05" db="EMBL/GenBank/DDBJ databases">
        <title>Identification and characterization of horizontal gene transfer across gut microbiota members of farm animals based on homology search.</title>
        <authorList>
            <person name="Schwarzerova J."/>
            <person name="Nykrynova M."/>
            <person name="Jureckova K."/>
            <person name="Cejkova D."/>
            <person name="Rychlik I."/>
        </authorList>
    </citation>
    <scope>NUCLEOTIDE SEQUENCE</scope>
    <source>
        <strain evidence="1">176_SSukc20</strain>
    </source>
</reference>